<name>A0A167VFC5_9AGAM</name>
<dbReference type="InterPro" id="IPR043502">
    <property type="entry name" value="DNA/RNA_pol_sf"/>
</dbReference>
<dbReference type="PANTHER" id="PTHR33050:SF7">
    <property type="entry name" value="RIBONUCLEASE H"/>
    <property type="match status" value="1"/>
</dbReference>
<keyword evidence="1" id="KW-0472">Membrane</keyword>
<keyword evidence="1" id="KW-0812">Transmembrane</keyword>
<dbReference type="SUPFAM" id="SSF56672">
    <property type="entry name" value="DNA/RNA polymerases"/>
    <property type="match status" value="1"/>
</dbReference>
<dbReference type="InterPro" id="IPR052055">
    <property type="entry name" value="Hepadnavirus_pol/RT"/>
</dbReference>
<protein>
    <recommendedName>
        <fullName evidence="4">Reverse transcriptase domain-containing protein</fullName>
    </recommendedName>
</protein>
<dbReference type="OrthoDB" id="3248529at2759"/>
<feature type="transmembrane region" description="Helical" evidence="1">
    <location>
        <begin position="84"/>
        <end position="107"/>
    </location>
</feature>
<keyword evidence="1" id="KW-1133">Transmembrane helix</keyword>
<keyword evidence="3" id="KW-1185">Reference proteome</keyword>
<dbReference type="AlphaFoldDB" id="A0A167VFC5"/>
<dbReference type="EMBL" id="KV417876">
    <property type="protein sequence ID" value="KZP04952.1"/>
    <property type="molecule type" value="Genomic_DNA"/>
</dbReference>
<organism evidence="2 3">
    <name type="scientific">Athelia psychrophila</name>
    <dbReference type="NCBI Taxonomy" id="1759441"/>
    <lineage>
        <taxon>Eukaryota</taxon>
        <taxon>Fungi</taxon>
        <taxon>Dikarya</taxon>
        <taxon>Basidiomycota</taxon>
        <taxon>Agaricomycotina</taxon>
        <taxon>Agaricomycetes</taxon>
        <taxon>Agaricomycetidae</taxon>
        <taxon>Atheliales</taxon>
        <taxon>Atheliaceae</taxon>
        <taxon>Athelia</taxon>
    </lineage>
</organism>
<evidence type="ECO:0008006" key="4">
    <source>
        <dbReference type="Google" id="ProtNLM"/>
    </source>
</evidence>
<reference evidence="2 3" key="1">
    <citation type="journal article" date="2016" name="Mol. Biol. Evol.">
        <title>Comparative Genomics of Early-Diverging Mushroom-Forming Fungi Provides Insights into the Origins of Lignocellulose Decay Capabilities.</title>
        <authorList>
            <person name="Nagy L.G."/>
            <person name="Riley R."/>
            <person name="Tritt A."/>
            <person name="Adam C."/>
            <person name="Daum C."/>
            <person name="Floudas D."/>
            <person name="Sun H."/>
            <person name="Yadav J.S."/>
            <person name="Pangilinan J."/>
            <person name="Larsson K.H."/>
            <person name="Matsuura K."/>
            <person name="Barry K."/>
            <person name="Labutti K."/>
            <person name="Kuo R."/>
            <person name="Ohm R.A."/>
            <person name="Bhattacharya S.S."/>
            <person name="Shirouzu T."/>
            <person name="Yoshinaga Y."/>
            <person name="Martin F.M."/>
            <person name="Grigoriev I.V."/>
            <person name="Hibbett D.S."/>
        </authorList>
    </citation>
    <scope>NUCLEOTIDE SEQUENCE [LARGE SCALE GENOMIC DNA]</scope>
    <source>
        <strain evidence="2 3">CBS 109695</strain>
    </source>
</reference>
<gene>
    <name evidence="2" type="ORF">FIBSPDRAFT_843418</name>
</gene>
<evidence type="ECO:0000313" key="3">
    <source>
        <dbReference type="Proteomes" id="UP000076532"/>
    </source>
</evidence>
<dbReference type="STRING" id="436010.A0A167VFC5"/>
<evidence type="ECO:0000313" key="2">
    <source>
        <dbReference type="EMBL" id="KZP04952.1"/>
    </source>
</evidence>
<proteinExistence type="predicted"/>
<sequence>MIQDMSYPRNRPGILSINAQINSDEFPTAWGSFDSTAALILSLPPGCLAATFDIAAAYRITPIAPHQQNSMCVFWEGKIYIDRVLMFGLASSAGVFGSVADMLVAIYEKAGFGPIRKWVDDFFVILMPGDTWTEEEFIRLTGELGVPWHRTKTRPLAAVQRFIGFDWDLPRCTVALPLEKLAKIQALIKSWMSTGFTSTATEAASLHGKLVYISCIFPLIRPFIRSSAAFAESFVSTRAHLIPPPSVNADLSWIRFLLTNLPNEQPLASPAAVDIQWWGDASTSFGIGIAIGHFWAVWKWAPGFKVGAGPNFKFDIGWAEAVAVELGLRIAISYGLLASRSPACSKFLVRSDNTGIVAVTNSGRSRSKTTNEILKHVYLLQARQGIRIHAEYVSTRINISDALSRGDVDAFLKGFPAVTTQATIALPTHLADKLVAW</sequence>
<evidence type="ECO:0000256" key="1">
    <source>
        <dbReference type="SAM" id="Phobius"/>
    </source>
</evidence>
<dbReference type="PANTHER" id="PTHR33050">
    <property type="entry name" value="REVERSE TRANSCRIPTASE DOMAIN-CONTAINING PROTEIN"/>
    <property type="match status" value="1"/>
</dbReference>
<accession>A0A167VFC5</accession>
<dbReference type="Proteomes" id="UP000076532">
    <property type="component" value="Unassembled WGS sequence"/>
</dbReference>